<gene>
    <name evidence="2" type="ORF">D8M05_12135</name>
</gene>
<proteinExistence type="predicted"/>
<accession>A0A494YX44</accession>
<name>A0A494YX44_9BACI</name>
<evidence type="ECO:0000313" key="3">
    <source>
        <dbReference type="Proteomes" id="UP000281813"/>
    </source>
</evidence>
<dbReference type="RefSeq" id="WP_121132142.1">
    <property type="nucleotide sequence ID" value="NZ_JBHUFK010000003.1"/>
</dbReference>
<sequence length="89" mass="10160">MKLKGILDRFEGAHAVILIEERMEEIVIPRDELPDGSEVNTHFNLEKRNDSYVIASIDLAATTTQAQKSSSLMEQLRAKKKDSKFKKKK</sequence>
<feature type="compositionally biased region" description="Basic residues" evidence="1">
    <location>
        <begin position="78"/>
        <end position="89"/>
    </location>
</feature>
<reference evidence="2 3" key="1">
    <citation type="journal article" date="2015" name="Antonie Van Leeuwenhoek">
        <title>Oceanobacillus bengalensis sp. nov., a bacterium isolated from seawater of the Bay of Bengal.</title>
        <authorList>
            <person name="Yongchang O."/>
            <person name="Xiang W."/>
            <person name="Wang G."/>
        </authorList>
    </citation>
    <scope>NUCLEOTIDE SEQUENCE [LARGE SCALE GENOMIC DNA]</scope>
    <source>
        <strain evidence="2 3">MCCC 1K00260</strain>
    </source>
</reference>
<evidence type="ECO:0000313" key="2">
    <source>
        <dbReference type="EMBL" id="RKQ14788.1"/>
    </source>
</evidence>
<keyword evidence="3" id="KW-1185">Reference proteome</keyword>
<comment type="caution">
    <text evidence="2">The sequence shown here is derived from an EMBL/GenBank/DDBJ whole genome shotgun (WGS) entry which is preliminary data.</text>
</comment>
<dbReference type="EMBL" id="RBZO01000018">
    <property type="protein sequence ID" value="RKQ14788.1"/>
    <property type="molecule type" value="Genomic_DNA"/>
</dbReference>
<feature type="region of interest" description="Disordered" evidence="1">
    <location>
        <begin position="68"/>
        <end position="89"/>
    </location>
</feature>
<organism evidence="2 3">
    <name type="scientific">Oceanobacillus bengalensis</name>
    <dbReference type="NCBI Taxonomy" id="1435466"/>
    <lineage>
        <taxon>Bacteria</taxon>
        <taxon>Bacillati</taxon>
        <taxon>Bacillota</taxon>
        <taxon>Bacilli</taxon>
        <taxon>Bacillales</taxon>
        <taxon>Bacillaceae</taxon>
        <taxon>Oceanobacillus</taxon>
    </lineage>
</organism>
<dbReference type="OrthoDB" id="164847at2"/>
<protein>
    <submittedName>
        <fullName evidence="2">DUF3006 domain-containing protein</fullName>
    </submittedName>
</protein>
<dbReference type="Pfam" id="PF11213">
    <property type="entry name" value="DUF3006"/>
    <property type="match status" value="1"/>
</dbReference>
<dbReference type="AlphaFoldDB" id="A0A494YX44"/>
<dbReference type="Proteomes" id="UP000281813">
    <property type="component" value="Unassembled WGS sequence"/>
</dbReference>
<dbReference type="InterPro" id="IPR021377">
    <property type="entry name" value="DUF3006"/>
</dbReference>
<evidence type="ECO:0000256" key="1">
    <source>
        <dbReference type="SAM" id="MobiDB-lite"/>
    </source>
</evidence>